<dbReference type="RefSeq" id="WP_231441734.1">
    <property type="nucleotide sequence ID" value="NZ_JAJOMB010000006.1"/>
</dbReference>
<evidence type="ECO:0000259" key="3">
    <source>
        <dbReference type="Pfam" id="PF03724"/>
    </source>
</evidence>
<organism evidence="4 5">
    <name type="scientific">Kineosporia babensis</name>
    <dbReference type="NCBI Taxonomy" id="499548"/>
    <lineage>
        <taxon>Bacteria</taxon>
        <taxon>Bacillati</taxon>
        <taxon>Actinomycetota</taxon>
        <taxon>Actinomycetes</taxon>
        <taxon>Kineosporiales</taxon>
        <taxon>Kineosporiaceae</taxon>
        <taxon>Kineosporia</taxon>
    </lineage>
</organism>
<dbReference type="InterPro" id="IPR005184">
    <property type="entry name" value="DUF306_Meta_HslJ"/>
</dbReference>
<dbReference type="Proteomes" id="UP001138997">
    <property type="component" value="Unassembled WGS sequence"/>
</dbReference>
<keyword evidence="5" id="KW-1185">Reference proteome</keyword>
<proteinExistence type="predicted"/>
<dbReference type="PROSITE" id="PS51257">
    <property type="entry name" value="PROKAR_LIPOPROTEIN"/>
    <property type="match status" value="1"/>
</dbReference>
<reference evidence="4" key="1">
    <citation type="submission" date="2021-11" db="EMBL/GenBank/DDBJ databases">
        <title>Streptomyces corallinus and Kineosporia corallina sp. nov., two new coral-derived marine actinobacteria.</title>
        <authorList>
            <person name="Buangrab K."/>
            <person name="Sutthacheep M."/>
            <person name="Yeemin T."/>
            <person name="Harunari E."/>
            <person name="Igarashi Y."/>
            <person name="Sripreechasak P."/>
            <person name="Kanchanasin P."/>
            <person name="Tanasupawat S."/>
            <person name="Phongsopitanun W."/>
        </authorList>
    </citation>
    <scope>NUCLEOTIDE SEQUENCE</scope>
    <source>
        <strain evidence="4">JCM 31032</strain>
    </source>
</reference>
<dbReference type="Pfam" id="PF03724">
    <property type="entry name" value="META"/>
    <property type="match status" value="1"/>
</dbReference>
<dbReference type="EMBL" id="JAJOMB010000006">
    <property type="protein sequence ID" value="MCD5311982.1"/>
    <property type="molecule type" value="Genomic_DNA"/>
</dbReference>
<feature type="signal peptide" evidence="2">
    <location>
        <begin position="1"/>
        <end position="21"/>
    </location>
</feature>
<sequence length="163" mass="17008">MKKTWMVMPALLAVVLAGCGADSSGDAVTPQDAEPALEEQILGVWYPWDIPSYEPSKFGVQTFGEASVEFKDDGTWSGSDGCNGQSGEYEVAADGKFSASEPGVQTMIGCANVPNASVLHSSFKAEIVDGVLVLSSQSDQVNGRYVREPQAGPSPTASAVAES</sequence>
<evidence type="ECO:0000313" key="4">
    <source>
        <dbReference type="EMBL" id="MCD5311982.1"/>
    </source>
</evidence>
<feature type="region of interest" description="Disordered" evidence="1">
    <location>
        <begin position="144"/>
        <end position="163"/>
    </location>
</feature>
<dbReference type="Gene3D" id="2.40.128.270">
    <property type="match status" value="1"/>
</dbReference>
<name>A0A9X1STL8_9ACTN</name>
<feature type="domain" description="DUF306" evidence="3">
    <location>
        <begin position="65"/>
        <end position="138"/>
    </location>
</feature>
<protein>
    <submittedName>
        <fullName evidence="4">META domain-containing protein</fullName>
    </submittedName>
</protein>
<evidence type="ECO:0000313" key="5">
    <source>
        <dbReference type="Proteomes" id="UP001138997"/>
    </source>
</evidence>
<evidence type="ECO:0000256" key="1">
    <source>
        <dbReference type="SAM" id="MobiDB-lite"/>
    </source>
</evidence>
<evidence type="ECO:0000256" key="2">
    <source>
        <dbReference type="SAM" id="SignalP"/>
    </source>
</evidence>
<dbReference type="InterPro" id="IPR038670">
    <property type="entry name" value="HslJ-like_sf"/>
</dbReference>
<gene>
    <name evidence="4" type="ORF">LR394_13810</name>
</gene>
<keyword evidence="2" id="KW-0732">Signal</keyword>
<dbReference type="AlphaFoldDB" id="A0A9X1STL8"/>
<comment type="caution">
    <text evidence="4">The sequence shown here is derived from an EMBL/GenBank/DDBJ whole genome shotgun (WGS) entry which is preliminary data.</text>
</comment>
<accession>A0A9X1STL8</accession>
<feature type="chain" id="PRO_5040958863" evidence="2">
    <location>
        <begin position="22"/>
        <end position="163"/>
    </location>
</feature>